<evidence type="ECO:0000256" key="4">
    <source>
        <dbReference type="ARBA" id="ARBA00019665"/>
    </source>
</evidence>
<dbReference type="RefSeq" id="WP_087034776.1">
    <property type="nucleotide sequence ID" value="NZ_CP021377.1"/>
</dbReference>
<evidence type="ECO:0000256" key="18">
    <source>
        <dbReference type="SAM" id="Phobius"/>
    </source>
</evidence>
<dbReference type="GO" id="GO:0006817">
    <property type="term" value="P:phosphate ion transport"/>
    <property type="evidence" value="ECO:0007669"/>
    <property type="project" value="UniProtKB-KW"/>
</dbReference>
<keyword evidence="11" id="KW-0547">Nucleotide-binding</keyword>
<dbReference type="FunFam" id="3.30.565.10:FF:000032">
    <property type="entry name" value="Phosphate regulon sensor histidine kinase PhoR"/>
    <property type="match status" value="1"/>
</dbReference>
<reference evidence="20 21" key="1">
    <citation type="journal article" date="2014" name="Int. J. Syst. Evol. Microbiol.">
        <title>Oceanisphaera profunda sp. nov., a marine bacterium isolated from deep-sea sediment, and emended description of the genus Oceanisphaera.</title>
        <authorList>
            <person name="Xu Z."/>
            <person name="Zhang X.Y."/>
            <person name="Su H.N."/>
            <person name="Yu Z.C."/>
            <person name="Liu C."/>
            <person name="Li H."/>
            <person name="Chen X.L."/>
            <person name="Song X.Y."/>
            <person name="Xie B.B."/>
            <person name="Qin Q.L."/>
            <person name="Zhou B.C."/>
            <person name="Shi M."/>
            <person name="Huang Y."/>
            <person name="Zhang Y.Z."/>
        </authorList>
    </citation>
    <scope>NUCLEOTIDE SEQUENCE [LARGE SCALE GENOMIC DNA]</scope>
    <source>
        <strain evidence="20 21">SM1222</strain>
    </source>
</reference>
<dbReference type="InterPro" id="IPR003594">
    <property type="entry name" value="HATPase_dom"/>
</dbReference>
<dbReference type="KEGG" id="opf:CBP31_02775"/>
<organism evidence="20 21">
    <name type="scientific">Oceanisphaera profunda</name>
    <dbReference type="NCBI Taxonomy" id="1416627"/>
    <lineage>
        <taxon>Bacteria</taxon>
        <taxon>Pseudomonadati</taxon>
        <taxon>Pseudomonadota</taxon>
        <taxon>Gammaproteobacteria</taxon>
        <taxon>Aeromonadales</taxon>
        <taxon>Aeromonadaceae</taxon>
        <taxon>Oceanisphaera</taxon>
    </lineage>
</organism>
<keyword evidence="7" id="KW-0597">Phosphoprotein</keyword>
<dbReference type="InterPro" id="IPR035965">
    <property type="entry name" value="PAS-like_dom_sf"/>
</dbReference>
<dbReference type="InterPro" id="IPR005467">
    <property type="entry name" value="His_kinase_dom"/>
</dbReference>
<dbReference type="InterPro" id="IPR000014">
    <property type="entry name" value="PAS"/>
</dbReference>
<dbReference type="CDD" id="cd00082">
    <property type="entry name" value="HisKA"/>
    <property type="match status" value="1"/>
</dbReference>
<dbReference type="Proteomes" id="UP000243937">
    <property type="component" value="Chromosome"/>
</dbReference>
<dbReference type="EC" id="2.7.13.3" evidence="3"/>
<dbReference type="Gene3D" id="3.30.450.20">
    <property type="entry name" value="PAS domain"/>
    <property type="match status" value="1"/>
</dbReference>
<evidence type="ECO:0000256" key="5">
    <source>
        <dbReference type="ARBA" id="ARBA00022448"/>
    </source>
</evidence>
<evidence type="ECO:0000313" key="21">
    <source>
        <dbReference type="Proteomes" id="UP000243937"/>
    </source>
</evidence>
<keyword evidence="8" id="KW-0592">Phosphate transport</keyword>
<dbReference type="SUPFAM" id="SSF47384">
    <property type="entry name" value="Homodimeric domain of signal transducing histidine kinase"/>
    <property type="match status" value="1"/>
</dbReference>
<comment type="catalytic activity">
    <reaction evidence="1">
        <text>ATP + protein L-histidine = ADP + protein N-phospho-L-histidine.</text>
        <dbReference type="EC" id="2.7.13.3"/>
    </reaction>
</comment>
<keyword evidence="9" id="KW-0808">Transferase</keyword>
<evidence type="ECO:0000256" key="11">
    <source>
        <dbReference type="ARBA" id="ARBA00022741"/>
    </source>
</evidence>
<dbReference type="Pfam" id="PF13188">
    <property type="entry name" value="PAS_8"/>
    <property type="match status" value="1"/>
</dbReference>
<accession>A0A1Y0D2D8</accession>
<evidence type="ECO:0000256" key="15">
    <source>
        <dbReference type="ARBA" id="ARBA00023012"/>
    </source>
</evidence>
<dbReference type="NCBIfam" id="TIGR02966">
    <property type="entry name" value="phoR_proteo"/>
    <property type="match status" value="1"/>
</dbReference>
<dbReference type="AlphaFoldDB" id="A0A1Y0D2D8"/>
<proteinExistence type="predicted"/>
<evidence type="ECO:0000256" key="14">
    <source>
        <dbReference type="ARBA" id="ARBA00022989"/>
    </source>
</evidence>
<evidence type="ECO:0000256" key="16">
    <source>
        <dbReference type="ARBA" id="ARBA00023136"/>
    </source>
</evidence>
<dbReference type="EMBL" id="CP021377">
    <property type="protein sequence ID" value="ART81688.1"/>
    <property type="molecule type" value="Genomic_DNA"/>
</dbReference>
<keyword evidence="10 18" id="KW-0812">Transmembrane</keyword>
<evidence type="ECO:0000256" key="17">
    <source>
        <dbReference type="ARBA" id="ARBA00025207"/>
    </source>
</evidence>
<dbReference type="FunFam" id="1.10.287.130:FF:000001">
    <property type="entry name" value="Two-component sensor histidine kinase"/>
    <property type="match status" value="1"/>
</dbReference>
<evidence type="ECO:0000256" key="2">
    <source>
        <dbReference type="ARBA" id="ARBA00004236"/>
    </source>
</evidence>
<feature type="domain" description="Histidine kinase" evidence="19">
    <location>
        <begin position="212"/>
        <end position="427"/>
    </location>
</feature>
<sequence>MQLSASNPGWWWRLLLYYGGFALLGLAFSEITLGLLGATVVHLLWHSRFQRKLAIWLWRDRSLIPPQGQGSWETIFNGLYRLQLRQRARRRELARLIRRFRQGAEALPDAAVVIGQDGGIIWCNKLAQQLLGFRWPDDASQHIGNLIRTPLFIAYLERGEFHDPLELPSPLREQTLLEFRIMSYVEDQLLLVVRDVTRLRSLEQVRKTFVANVSHELRTPLTVLKGYMEILEEPPEPAMWQKTRLVMLDQTLRMEALVKQLMTLNRIEAANSVASDQVVELPAILAMLKLEAQALSGEKGHEFCFEIDKQLLVLGDQEQLRSTVSNLVYNAIRHTAGNTRIVVEWRREGLQARFSVTDSGAGIAFEHLNRLTERFYRVDKARSRHTGGSGLGLAIVKHALAHHDSRLEISSQLGKGSCFSFTLPEHRVLEKKLKAES</sequence>
<dbReference type="GO" id="GO:0005524">
    <property type="term" value="F:ATP binding"/>
    <property type="evidence" value="ECO:0007669"/>
    <property type="project" value="UniProtKB-KW"/>
</dbReference>
<feature type="transmembrane region" description="Helical" evidence="18">
    <location>
        <begin position="15"/>
        <end position="45"/>
    </location>
</feature>
<dbReference type="InterPro" id="IPR036890">
    <property type="entry name" value="HATPase_C_sf"/>
</dbReference>
<dbReference type="Pfam" id="PF11808">
    <property type="entry name" value="PhoR"/>
    <property type="match status" value="1"/>
</dbReference>
<evidence type="ECO:0000256" key="9">
    <source>
        <dbReference type="ARBA" id="ARBA00022679"/>
    </source>
</evidence>
<evidence type="ECO:0000256" key="6">
    <source>
        <dbReference type="ARBA" id="ARBA00022475"/>
    </source>
</evidence>
<evidence type="ECO:0000256" key="7">
    <source>
        <dbReference type="ARBA" id="ARBA00022553"/>
    </source>
</evidence>
<dbReference type="InterPro" id="IPR014310">
    <property type="entry name" value="Sig_transdc_His_kinase_PhoR"/>
</dbReference>
<evidence type="ECO:0000256" key="12">
    <source>
        <dbReference type="ARBA" id="ARBA00022777"/>
    </source>
</evidence>
<dbReference type="InterPro" id="IPR003661">
    <property type="entry name" value="HisK_dim/P_dom"/>
</dbReference>
<keyword evidence="13" id="KW-0067">ATP-binding</keyword>
<dbReference type="Pfam" id="PF00512">
    <property type="entry name" value="HisKA"/>
    <property type="match status" value="1"/>
</dbReference>
<dbReference type="Gene3D" id="1.10.287.130">
    <property type="match status" value="1"/>
</dbReference>
<dbReference type="SMART" id="SM00388">
    <property type="entry name" value="HisKA"/>
    <property type="match status" value="1"/>
</dbReference>
<evidence type="ECO:0000256" key="3">
    <source>
        <dbReference type="ARBA" id="ARBA00012438"/>
    </source>
</evidence>
<dbReference type="SMART" id="SM00091">
    <property type="entry name" value="PAS"/>
    <property type="match status" value="1"/>
</dbReference>
<dbReference type="SUPFAM" id="SSF55874">
    <property type="entry name" value="ATPase domain of HSP90 chaperone/DNA topoisomerase II/histidine kinase"/>
    <property type="match status" value="1"/>
</dbReference>
<comment type="subcellular location">
    <subcellularLocation>
        <location evidence="2">Cell membrane</location>
    </subcellularLocation>
</comment>
<evidence type="ECO:0000313" key="20">
    <source>
        <dbReference type="EMBL" id="ART81688.1"/>
    </source>
</evidence>
<name>A0A1Y0D2D8_9GAMM</name>
<keyword evidence="15" id="KW-0902">Two-component regulatory system</keyword>
<keyword evidence="14 18" id="KW-1133">Transmembrane helix</keyword>
<dbReference type="PROSITE" id="PS50109">
    <property type="entry name" value="HIS_KIN"/>
    <property type="match status" value="1"/>
</dbReference>
<evidence type="ECO:0000256" key="13">
    <source>
        <dbReference type="ARBA" id="ARBA00022840"/>
    </source>
</evidence>
<keyword evidence="16 18" id="KW-0472">Membrane</keyword>
<evidence type="ECO:0000256" key="10">
    <source>
        <dbReference type="ARBA" id="ARBA00022692"/>
    </source>
</evidence>
<dbReference type="Pfam" id="PF02518">
    <property type="entry name" value="HATPase_c"/>
    <property type="match status" value="1"/>
</dbReference>
<dbReference type="InterPro" id="IPR036097">
    <property type="entry name" value="HisK_dim/P_sf"/>
</dbReference>
<evidence type="ECO:0000259" key="19">
    <source>
        <dbReference type="PROSITE" id="PS50109"/>
    </source>
</evidence>
<dbReference type="InterPro" id="IPR021766">
    <property type="entry name" value="PhoR_N"/>
</dbReference>
<keyword evidence="5" id="KW-0813">Transport</keyword>
<dbReference type="SMART" id="SM00387">
    <property type="entry name" value="HATPase_c"/>
    <property type="match status" value="1"/>
</dbReference>
<dbReference type="PRINTS" id="PR00344">
    <property type="entry name" value="BCTRLSENSOR"/>
</dbReference>
<keyword evidence="21" id="KW-1185">Reference proteome</keyword>
<dbReference type="NCBIfam" id="NF008235">
    <property type="entry name" value="PRK11006.1"/>
    <property type="match status" value="1"/>
</dbReference>
<dbReference type="OrthoDB" id="9813151at2"/>
<dbReference type="SUPFAM" id="SSF55785">
    <property type="entry name" value="PYP-like sensor domain (PAS domain)"/>
    <property type="match status" value="1"/>
</dbReference>
<comment type="function">
    <text evidence="17">Member of the two-component regulatory system PhoR/PhoB involved in the phosphate regulon genes expression. PhoR may function as a membrane-associated protein kinase that phosphorylates PhoB in response to environmental signals.</text>
</comment>
<keyword evidence="6" id="KW-1003">Cell membrane</keyword>
<dbReference type="Gene3D" id="3.30.565.10">
    <property type="entry name" value="Histidine kinase-like ATPase, C-terminal domain"/>
    <property type="match status" value="1"/>
</dbReference>
<dbReference type="GO" id="GO:0016036">
    <property type="term" value="P:cellular response to phosphate starvation"/>
    <property type="evidence" value="ECO:0007669"/>
    <property type="project" value="TreeGrafter"/>
</dbReference>
<evidence type="ECO:0000256" key="1">
    <source>
        <dbReference type="ARBA" id="ARBA00000085"/>
    </source>
</evidence>
<dbReference type="GO" id="GO:0005886">
    <property type="term" value="C:plasma membrane"/>
    <property type="evidence" value="ECO:0007669"/>
    <property type="project" value="UniProtKB-SubCell"/>
</dbReference>
<dbReference type="GO" id="GO:0000155">
    <property type="term" value="F:phosphorelay sensor kinase activity"/>
    <property type="evidence" value="ECO:0007669"/>
    <property type="project" value="InterPro"/>
</dbReference>
<dbReference type="PANTHER" id="PTHR45453:SF1">
    <property type="entry name" value="PHOSPHATE REGULON SENSOR PROTEIN PHOR"/>
    <property type="match status" value="1"/>
</dbReference>
<gene>
    <name evidence="20" type="primary">phoR</name>
    <name evidence="20" type="ORF">CBP31_02775</name>
</gene>
<dbReference type="CDD" id="cd00130">
    <property type="entry name" value="PAS"/>
    <property type="match status" value="1"/>
</dbReference>
<protein>
    <recommendedName>
        <fullName evidence="4">Phosphate regulon sensor protein PhoR</fullName>
        <ecNumber evidence="3">2.7.13.3</ecNumber>
    </recommendedName>
</protein>
<evidence type="ECO:0000256" key="8">
    <source>
        <dbReference type="ARBA" id="ARBA00022592"/>
    </source>
</evidence>
<dbReference type="InterPro" id="IPR050351">
    <property type="entry name" value="BphY/WalK/GraS-like"/>
</dbReference>
<dbReference type="GO" id="GO:0004721">
    <property type="term" value="F:phosphoprotein phosphatase activity"/>
    <property type="evidence" value="ECO:0007669"/>
    <property type="project" value="InterPro"/>
</dbReference>
<dbReference type="PANTHER" id="PTHR45453">
    <property type="entry name" value="PHOSPHATE REGULON SENSOR PROTEIN PHOR"/>
    <property type="match status" value="1"/>
</dbReference>
<dbReference type="InterPro" id="IPR004358">
    <property type="entry name" value="Sig_transdc_His_kin-like_C"/>
</dbReference>
<keyword evidence="12 20" id="KW-0418">Kinase</keyword>